<evidence type="ECO:0000256" key="4">
    <source>
        <dbReference type="ARBA" id="ARBA00023163"/>
    </source>
</evidence>
<keyword evidence="8" id="KW-0808">Transferase</keyword>
<keyword evidence="9" id="KW-1185">Reference proteome</keyword>
<reference evidence="8 9" key="1">
    <citation type="submission" date="2018-09" db="EMBL/GenBank/DDBJ databases">
        <title>A high-quality reference genome of wild soybean provides a powerful tool to mine soybean genomes.</title>
        <authorList>
            <person name="Xie M."/>
            <person name="Chung C.Y.L."/>
            <person name="Li M.-W."/>
            <person name="Wong F.-L."/>
            <person name="Chan T.-F."/>
            <person name="Lam H.-M."/>
        </authorList>
    </citation>
    <scope>NUCLEOTIDE SEQUENCE [LARGE SCALE GENOMIC DNA]</scope>
    <source>
        <strain evidence="9">cv. W05</strain>
        <tissue evidence="8">Hypocotyl of etiolated seedlings</tissue>
    </source>
</reference>
<dbReference type="GO" id="GO:0016251">
    <property type="term" value="F:RNA polymerase II general transcription initiation factor activity"/>
    <property type="evidence" value="ECO:0007669"/>
    <property type="project" value="InterPro"/>
</dbReference>
<comment type="subcellular location">
    <subcellularLocation>
        <location evidence="1">Nucleus</location>
    </subcellularLocation>
</comment>
<dbReference type="AlphaFoldDB" id="A0A445HP60"/>
<evidence type="ECO:0000259" key="6">
    <source>
        <dbReference type="Pfam" id="PF07571"/>
    </source>
</evidence>
<evidence type="ECO:0000313" key="9">
    <source>
        <dbReference type="Proteomes" id="UP000289340"/>
    </source>
</evidence>
<organism evidence="8 9">
    <name type="scientific">Glycine soja</name>
    <name type="common">Wild soybean</name>
    <dbReference type="NCBI Taxonomy" id="3848"/>
    <lineage>
        <taxon>Eukaryota</taxon>
        <taxon>Viridiplantae</taxon>
        <taxon>Streptophyta</taxon>
        <taxon>Embryophyta</taxon>
        <taxon>Tracheophyta</taxon>
        <taxon>Spermatophyta</taxon>
        <taxon>Magnoliopsida</taxon>
        <taxon>eudicotyledons</taxon>
        <taxon>Gunneridae</taxon>
        <taxon>Pentapetalae</taxon>
        <taxon>rosids</taxon>
        <taxon>fabids</taxon>
        <taxon>Fabales</taxon>
        <taxon>Fabaceae</taxon>
        <taxon>Papilionoideae</taxon>
        <taxon>50 kb inversion clade</taxon>
        <taxon>NPAAA clade</taxon>
        <taxon>indigoferoid/millettioid clade</taxon>
        <taxon>Phaseoleae</taxon>
        <taxon>Glycine</taxon>
        <taxon>Glycine subgen. Soja</taxon>
    </lineage>
</organism>
<keyword evidence="8" id="KW-0489">Methyltransferase</keyword>
<sequence>MLMNSASGGDAPSRGFDTPTLDLVSTALLHAIFEHGGYTCVSMATLAENGDIRTAEAVCERAWEQLHSGPWHSVLSVWREAYSMACLLVARHHYHNGEFKDALRVLDLGIIMGGTLLRKDLDSAIEKISKQTRKSVRVSDLGNSEHRLLDRKLVLNFYTLLSGYAQKLNTRVPIRKGKEIKTVTMTLCFMAIEGVQLTIPENAPVEVTSIDATYHYLHCNRVRFSLHLLTLHCLFGHIYHNLQPRVTKTFLHSFLDPTKALPQHYGSIKGIEALGSRLGIWLGMLSGTVMQTVILLWVTFRTDWTKEILKVTTREGAWYGILRQTEDRFSDDANDLWWSQFIKLFEAKLPWSLYQTFRPIRFTSSGIRASALDTGAGDNGGVYHQLDGSQCLLLDAMTTQMQRLLNRNKEELYRRIVKSSLFTLKPLSPREEFKNVFPKEIPHGLPPSRGIEHQVDLLPGASLPNRPTYKSNPQETQRKDAHAKVAYVKRLYDQLKVQIAKKNESYAKQANKKKEGSASPETSFILSLFSLLASPENLCTQLPAVVSGDCIGKFVLVTSKQFFPLHYSEKGANHKQGFYGQSATPGCRRRPWGDLVVPTGWR</sequence>
<dbReference type="InterPro" id="IPR046344">
    <property type="entry name" value="TAF6_C_sf"/>
</dbReference>
<proteinExistence type="inferred from homology"/>
<feature type="domain" description="TAF6 C-terminal HEAT repeat" evidence="6">
    <location>
        <begin position="231"/>
        <end position="277"/>
    </location>
</feature>
<name>A0A445HP60_GLYSO</name>
<protein>
    <submittedName>
        <fullName evidence="8">Lysine-specific demethylase JMJ30</fullName>
    </submittedName>
</protein>
<comment type="caution">
    <text evidence="8">The sequence shown here is derived from an EMBL/GenBank/DDBJ whole genome shotgun (WGS) entry which is preliminary data.</text>
</comment>
<evidence type="ECO:0000313" key="8">
    <source>
        <dbReference type="EMBL" id="RZB75354.1"/>
    </source>
</evidence>
<evidence type="ECO:0000256" key="1">
    <source>
        <dbReference type="ARBA" id="ARBA00004123"/>
    </source>
</evidence>
<dbReference type="GO" id="GO:0008168">
    <property type="term" value="F:methyltransferase activity"/>
    <property type="evidence" value="ECO:0007669"/>
    <property type="project" value="UniProtKB-KW"/>
</dbReference>
<dbReference type="GO" id="GO:0046695">
    <property type="term" value="C:SLIK (SAGA-like) complex"/>
    <property type="evidence" value="ECO:0007669"/>
    <property type="project" value="InterPro"/>
</dbReference>
<dbReference type="GO" id="GO:0000124">
    <property type="term" value="C:SAGA complex"/>
    <property type="evidence" value="ECO:0007669"/>
    <property type="project" value="InterPro"/>
</dbReference>
<gene>
    <name evidence="8" type="ORF">D0Y65_034001</name>
</gene>
<keyword evidence="5" id="KW-0539">Nucleus</keyword>
<dbReference type="Proteomes" id="UP000289340">
    <property type="component" value="Chromosome 12"/>
</dbReference>
<dbReference type="GO" id="GO:0051123">
    <property type="term" value="P:RNA polymerase II preinitiation complex assembly"/>
    <property type="evidence" value="ECO:0007669"/>
    <property type="project" value="TreeGrafter"/>
</dbReference>
<dbReference type="Pfam" id="PF24472">
    <property type="entry name" value="ARM_KDM8_N"/>
    <property type="match status" value="1"/>
</dbReference>
<comment type="similarity">
    <text evidence="2">Belongs to the TAF6 family.</text>
</comment>
<evidence type="ECO:0000256" key="3">
    <source>
        <dbReference type="ARBA" id="ARBA00023015"/>
    </source>
</evidence>
<feature type="domain" description="DM8" evidence="7">
    <location>
        <begin position="18"/>
        <end position="139"/>
    </location>
</feature>
<dbReference type="EMBL" id="QZWG01000012">
    <property type="protein sequence ID" value="RZB75354.1"/>
    <property type="molecule type" value="Genomic_DNA"/>
</dbReference>
<evidence type="ECO:0000256" key="2">
    <source>
        <dbReference type="ARBA" id="ARBA00007688"/>
    </source>
</evidence>
<dbReference type="InterPro" id="IPR037796">
    <property type="entry name" value="TAF6"/>
</dbReference>
<dbReference type="Pfam" id="PF07571">
    <property type="entry name" value="TAF6_C"/>
    <property type="match status" value="1"/>
</dbReference>
<dbReference type="PANTHER" id="PTHR10221:SF9">
    <property type="entry name" value="TRANSCRIPTION INITIATION FACTOR TFIID SUBUNIT 6"/>
    <property type="match status" value="1"/>
</dbReference>
<dbReference type="GO" id="GO:0005669">
    <property type="term" value="C:transcription factor TFIID complex"/>
    <property type="evidence" value="ECO:0007669"/>
    <property type="project" value="InterPro"/>
</dbReference>
<accession>A0A445HP60</accession>
<dbReference type="InterPro" id="IPR011442">
    <property type="entry name" value="TAF6_C"/>
</dbReference>
<dbReference type="GO" id="GO:0032259">
    <property type="term" value="P:methylation"/>
    <property type="evidence" value="ECO:0007669"/>
    <property type="project" value="UniProtKB-KW"/>
</dbReference>
<keyword evidence="4" id="KW-0804">Transcription</keyword>
<evidence type="ECO:0000256" key="5">
    <source>
        <dbReference type="ARBA" id="ARBA00023242"/>
    </source>
</evidence>
<dbReference type="InterPro" id="IPR056520">
    <property type="entry name" value="ARM_KDM8_N"/>
</dbReference>
<dbReference type="GO" id="GO:0003713">
    <property type="term" value="F:transcription coactivator activity"/>
    <property type="evidence" value="ECO:0007669"/>
    <property type="project" value="TreeGrafter"/>
</dbReference>
<evidence type="ECO:0000259" key="7">
    <source>
        <dbReference type="Pfam" id="PF24472"/>
    </source>
</evidence>
<dbReference type="Gene3D" id="1.25.40.770">
    <property type="entry name" value="TAF6, C-terminal HEAT repeat domain"/>
    <property type="match status" value="1"/>
</dbReference>
<keyword evidence="3" id="KW-0805">Transcription regulation</keyword>
<dbReference type="PANTHER" id="PTHR10221">
    <property type="entry name" value="TRANSCRIPTION INITIATION FACTOR TFIID SUBUNIT 6"/>
    <property type="match status" value="1"/>
</dbReference>